<evidence type="ECO:0000256" key="14">
    <source>
        <dbReference type="SAM" id="SignalP"/>
    </source>
</evidence>
<evidence type="ECO:0000256" key="8">
    <source>
        <dbReference type="ARBA" id="ARBA00022764"/>
    </source>
</evidence>
<reference evidence="15 16" key="1">
    <citation type="submission" date="2019-03" db="EMBL/GenBank/DDBJ databases">
        <title>Systems level insights into methane cycling in arid and semi-arid ecosystems.</title>
        <authorList>
            <person name="Kalyuzhnaya M."/>
        </authorList>
    </citation>
    <scope>NUCLEOTIDE SEQUENCE [LARGE SCALE GENOMIC DNA]</scope>
    <source>
        <strain evidence="15 16">S-1</strain>
    </source>
</reference>
<dbReference type="SUPFAM" id="SSF48695">
    <property type="entry name" value="Multiheme cytochromes"/>
    <property type="match status" value="1"/>
</dbReference>
<dbReference type="PANTHER" id="PTHR38604:SF1">
    <property type="entry name" value="PERIPLASMIC NITRATE REDUCTASE, ELECTRON TRANSFER SUBUNIT"/>
    <property type="match status" value="1"/>
</dbReference>
<keyword evidence="6" id="KW-0479">Metal-binding</keyword>
<dbReference type="Pfam" id="PF03892">
    <property type="entry name" value="NapB"/>
    <property type="match status" value="1"/>
</dbReference>
<evidence type="ECO:0000256" key="10">
    <source>
        <dbReference type="ARBA" id="ARBA00023004"/>
    </source>
</evidence>
<comment type="similarity">
    <text evidence="2 12">Belongs to the NapB family.</text>
</comment>
<evidence type="ECO:0000256" key="7">
    <source>
        <dbReference type="ARBA" id="ARBA00022729"/>
    </source>
</evidence>
<dbReference type="InterPro" id="IPR005591">
    <property type="entry name" value="NapB"/>
</dbReference>
<dbReference type="EMBL" id="SMCN01000008">
    <property type="protein sequence ID" value="TCV83911.1"/>
    <property type="molecule type" value="Genomic_DNA"/>
</dbReference>
<keyword evidence="4 12" id="KW-0813">Transport</keyword>
<dbReference type="InterPro" id="IPR036280">
    <property type="entry name" value="Multihaem_cyt_sf"/>
</dbReference>
<evidence type="ECO:0000256" key="6">
    <source>
        <dbReference type="ARBA" id="ARBA00022723"/>
    </source>
</evidence>
<comment type="function">
    <text evidence="12">Electron transfer subunit of the periplasmic nitrate reductase complex NapAB.</text>
</comment>
<comment type="caution">
    <text evidence="15">The sequence shown here is derived from an EMBL/GenBank/DDBJ whole genome shotgun (WGS) entry which is preliminary data.</text>
</comment>
<comment type="subcellular location">
    <subcellularLocation>
        <location evidence="1 12">Periplasm</location>
    </subcellularLocation>
</comment>
<evidence type="ECO:0000313" key="16">
    <source>
        <dbReference type="Proteomes" id="UP000295649"/>
    </source>
</evidence>
<comment type="subunit">
    <text evidence="12">Component of the periplasmic nitrate reductase NapAB complex composed of NapA and NapB.</text>
</comment>
<evidence type="ECO:0000256" key="4">
    <source>
        <dbReference type="ARBA" id="ARBA00022448"/>
    </source>
</evidence>
<evidence type="ECO:0000256" key="9">
    <source>
        <dbReference type="ARBA" id="ARBA00022982"/>
    </source>
</evidence>
<keyword evidence="7 14" id="KW-0732">Signal</keyword>
<feature type="signal peptide" evidence="14">
    <location>
        <begin position="1"/>
        <end position="19"/>
    </location>
</feature>
<evidence type="ECO:0000256" key="12">
    <source>
        <dbReference type="PIRNR" id="PIRNR006105"/>
    </source>
</evidence>
<dbReference type="PANTHER" id="PTHR38604">
    <property type="entry name" value="PERIPLASMIC NITRATE REDUCTASE, ELECTRON TRANSFER SUBUNIT"/>
    <property type="match status" value="1"/>
</dbReference>
<keyword evidence="16" id="KW-1185">Reference proteome</keyword>
<dbReference type="RefSeq" id="WP_197488312.1">
    <property type="nucleotide sequence ID" value="NZ_LUUF01000077.1"/>
</dbReference>
<evidence type="ECO:0000256" key="13">
    <source>
        <dbReference type="SAM" id="MobiDB-lite"/>
    </source>
</evidence>
<gene>
    <name evidence="15" type="ORF">EDE11_10841</name>
</gene>
<evidence type="ECO:0000256" key="3">
    <source>
        <dbReference type="ARBA" id="ARBA00013773"/>
    </source>
</evidence>
<keyword evidence="5" id="KW-0349">Heme</keyword>
<protein>
    <recommendedName>
        <fullName evidence="3 12">Periplasmic nitrate reductase, electron transfer subunit</fullName>
    </recommendedName>
    <alternativeName>
        <fullName evidence="11 12">Diheme cytochrome c NapB</fullName>
    </alternativeName>
</protein>
<keyword evidence="10" id="KW-0408">Iron</keyword>
<feature type="compositionally biased region" description="Polar residues" evidence="13">
    <location>
        <begin position="44"/>
        <end position="57"/>
    </location>
</feature>
<evidence type="ECO:0000256" key="1">
    <source>
        <dbReference type="ARBA" id="ARBA00004418"/>
    </source>
</evidence>
<feature type="chain" id="PRO_5045699599" description="Periplasmic nitrate reductase, electron transfer subunit" evidence="14">
    <location>
        <begin position="20"/>
        <end position="153"/>
    </location>
</feature>
<sequence length="153" mass="17268">MMRIAAIALLMTLAFMVNAQEPSTFSSERGRNPIPNLSEPPQIHQWQDTEPQPRQFTQQPPVIPHAIDGYVINQKFNKCLTCHSWANYKESGATKISLTHFSDREGQDLANVAARRYFCVQCHVPQTNASPVVNNRFKPAWAKPEANPAVPRD</sequence>
<dbReference type="PIRSF" id="PIRSF006105">
    <property type="entry name" value="NapB"/>
    <property type="match status" value="1"/>
</dbReference>
<dbReference type="Gene3D" id="1.10.1130.10">
    <property type="entry name" value="Flavocytochrome C3, Chain A"/>
    <property type="match status" value="1"/>
</dbReference>
<evidence type="ECO:0000256" key="5">
    <source>
        <dbReference type="ARBA" id="ARBA00022617"/>
    </source>
</evidence>
<name>A0ABY2CQJ6_METMH</name>
<proteinExistence type="inferred from homology"/>
<organism evidence="15 16">
    <name type="scientific">Methylomonas methanica</name>
    <dbReference type="NCBI Taxonomy" id="421"/>
    <lineage>
        <taxon>Bacteria</taxon>
        <taxon>Pseudomonadati</taxon>
        <taxon>Pseudomonadota</taxon>
        <taxon>Gammaproteobacteria</taxon>
        <taxon>Methylococcales</taxon>
        <taxon>Methylococcaceae</taxon>
        <taxon>Methylomonas</taxon>
    </lineage>
</organism>
<evidence type="ECO:0000256" key="11">
    <source>
        <dbReference type="ARBA" id="ARBA00031832"/>
    </source>
</evidence>
<evidence type="ECO:0000256" key="2">
    <source>
        <dbReference type="ARBA" id="ARBA00007368"/>
    </source>
</evidence>
<accession>A0ABY2CQJ6</accession>
<evidence type="ECO:0000313" key="15">
    <source>
        <dbReference type="EMBL" id="TCV83911.1"/>
    </source>
</evidence>
<feature type="region of interest" description="Disordered" evidence="13">
    <location>
        <begin position="24"/>
        <end position="57"/>
    </location>
</feature>
<keyword evidence="8 12" id="KW-0574">Periplasm</keyword>
<dbReference type="Proteomes" id="UP000295649">
    <property type="component" value="Unassembled WGS sequence"/>
</dbReference>
<keyword evidence="9 12" id="KW-0249">Electron transport</keyword>